<dbReference type="GO" id="GO:0017081">
    <property type="term" value="F:chloride channel regulator activity"/>
    <property type="evidence" value="ECO:0007669"/>
    <property type="project" value="Ensembl"/>
</dbReference>
<dbReference type="InterPro" id="IPR029181">
    <property type="entry name" value="Barttin"/>
</dbReference>
<evidence type="ECO:0000256" key="2">
    <source>
        <dbReference type="SAM" id="Phobius"/>
    </source>
</evidence>
<dbReference type="GeneTree" id="ENSGT00390000008549"/>
<evidence type="ECO:0000313" key="3">
    <source>
        <dbReference type="Ensembl" id="ENSPMRP00000006380.1"/>
    </source>
</evidence>
<organism evidence="3 4">
    <name type="scientific">Podarcis muralis</name>
    <name type="common">Wall lizard</name>
    <name type="synonym">Lacerta muralis</name>
    <dbReference type="NCBI Taxonomy" id="64176"/>
    <lineage>
        <taxon>Eukaryota</taxon>
        <taxon>Metazoa</taxon>
        <taxon>Chordata</taxon>
        <taxon>Craniata</taxon>
        <taxon>Vertebrata</taxon>
        <taxon>Euteleostomi</taxon>
        <taxon>Lepidosauria</taxon>
        <taxon>Squamata</taxon>
        <taxon>Bifurcata</taxon>
        <taxon>Unidentata</taxon>
        <taxon>Episquamata</taxon>
        <taxon>Laterata</taxon>
        <taxon>Lacertibaenia</taxon>
        <taxon>Lacertidae</taxon>
        <taxon>Podarcis</taxon>
    </lineage>
</organism>
<dbReference type="GO" id="GO:0032991">
    <property type="term" value="C:protein-containing complex"/>
    <property type="evidence" value="ECO:0007669"/>
    <property type="project" value="Ensembl"/>
</dbReference>
<reference evidence="3" key="2">
    <citation type="submission" date="2025-08" db="UniProtKB">
        <authorList>
            <consortium name="Ensembl"/>
        </authorList>
    </citation>
    <scope>IDENTIFICATION</scope>
</reference>
<feature type="transmembrane region" description="Helical" evidence="2">
    <location>
        <begin position="6"/>
        <end position="26"/>
    </location>
</feature>
<proteinExistence type="predicted"/>
<feature type="transmembrane region" description="Helical" evidence="2">
    <location>
        <begin position="33"/>
        <end position="53"/>
    </location>
</feature>
<dbReference type="PANTHER" id="PTHR28399">
    <property type="entry name" value="BARTTIN"/>
    <property type="match status" value="1"/>
</dbReference>
<dbReference type="GO" id="GO:0005254">
    <property type="term" value="F:chloride channel activity"/>
    <property type="evidence" value="ECO:0007669"/>
    <property type="project" value="Ensembl"/>
</dbReference>
<dbReference type="GO" id="GO:0016323">
    <property type="term" value="C:basolateral plasma membrane"/>
    <property type="evidence" value="ECO:0007669"/>
    <property type="project" value="Ensembl"/>
</dbReference>
<gene>
    <name evidence="3" type="primary">BSND</name>
</gene>
<dbReference type="GO" id="GO:0007605">
    <property type="term" value="P:sensory perception of sound"/>
    <property type="evidence" value="ECO:0007669"/>
    <property type="project" value="Ensembl"/>
</dbReference>
<feature type="region of interest" description="Disordered" evidence="1">
    <location>
        <begin position="282"/>
        <end position="301"/>
    </location>
</feature>
<keyword evidence="2" id="KW-0472">Membrane</keyword>
<evidence type="ECO:0000256" key="1">
    <source>
        <dbReference type="SAM" id="MobiDB-lite"/>
    </source>
</evidence>
<dbReference type="AlphaFoldDB" id="A0A670I4N0"/>
<reference evidence="3" key="3">
    <citation type="submission" date="2025-09" db="UniProtKB">
        <authorList>
            <consortium name="Ensembl"/>
        </authorList>
    </citation>
    <scope>IDENTIFICATION</scope>
</reference>
<evidence type="ECO:0000313" key="4">
    <source>
        <dbReference type="Proteomes" id="UP000472272"/>
    </source>
</evidence>
<dbReference type="Ensembl" id="ENSPMRT00000006802.1">
    <property type="protein sequence ID" value="ENSPMRP00000006380.1"/>
    <property type="gene ID" value="ENSPMRG00000004324.1"/>
</dbReference>
<feature type="compositionally biased region" description="Basic and acidic residues" evidence="1">
    <location>
        <begin position="141"/>
        <end position="163"/>
    </location>
</feature>
<dbReference type="Proteomes" id="UP000472272">
    <property type="component" value="Chromosome 6"/>
</dbReference>
<dbReference type="PANTHER" id="PTHR28399:SF1">
    <property type="entry name" value="BARTTIN"/>
    <property type="match status" value="1"/>
</dbReference>
<dbReference type="Pfam" id="PF15462">
    <property type="entry name" value="Barttin"/>
    <property type="match status" value="1"/>
</dbReference>
<keyword evidence="2" id="KW-0812">Transmembrane</keyword>
<feature type="region of interest" description="Disordered" evidence="1">
    <location>
        <begin position="141"/>
        <end position="164"/>
    </location>
</feature>
<protein>
    <submittedName>
        <fullName evidence="3">Barttin CLCNK type accessory subunit beta</fullName>
    </submittedName>
</protein>
<reference evidence="3 4" key="1">
    <citation type="journal article" date="2019" name="Proc. Natl. Acad. Sci. U.S.A.">
        <title>Regulatory changes in pterin and carotenoid genes underlie balanced color polymorphisms in the wall lizard.</title>
        <authorList>
            <person name="Andrade P."/>
            <person name="Pinho C."/>
            <person name="Perez I de Lanuza G."/>
            <person name="Afonso S."/>
            <person name="Brejcha J."/>
            <person name="Rubin C.J."/>
            <person name="Wallerman O."/>
            <person name="Pereira P."/>
            <person name="Sabatino S.J."/>
            <person name="Bellati A."/>
            <person name="Pellitteri-Rosa D."/>
            <person name="Bosakova Z."/>
            <person name="Bunikis I."/>
            <person name="Carretero M.A."/>
            <person name="Feiner N."/>
            <person name="Marsik P."/>
            <person name="Pauperio F."/>
            <person name="Salvi D."/>
            <person name="Soler L."/>
            <person name="While G.M."/>
            <person name="Uller T."/>
            <person name="Font E."/>
            <person name="Andersson L."/>
            <person name="Carneiro M."/>
        </authorList>
    </citation>
    <scope>NUCLEOTIDE SEQUENCE</scope>
</reference>
<keyword evidence="4" id="KW-1185">Reference proteome</keyword>
<keyword evidence="2" id="KW-1133">Transmembrane helix</keyword>
<accession>A0A670I4N0</accession>
<feature type="region of interest" description="Disordered" evidence="1">
    <location>
        <begin position="237"/>
        <end position="258"/>
    </location>
</feature>
<sequence>MAEEKTFRHGLIVLGVFLVMIGMFIMSVDKPQIYITFCTLGALVIAAGIIWSMCQCYPKVGNSLLFLFSKECAFNSYILGVSNSDFPRIYLEAEVYEKSLPSYEQIQMKVAGAESVGVLSAPVPPVRAEGCTQPVVQAKAEVHRDSESDGDSCKDPMSQKDSTRLFPNQAPLASFQEEADASSVESAANSPFLQRWENVSKPMSPTESQLRFKLPSYEDFALIDSLMVEGQGQNNERITAPNQSRCPIPAPRGDGALATVGPERLEHRATHKVEEDDMYYGIKEGAGDVPSSAGAVSEPKD</sequence>
<name>A0A670I4N0_PODMU</name>
<dbReference type="OMA" id="FYAMGSV"/>